<name>A0ABR1WUX0_9PEZI</name>
<dbReference type="PROSITE" id="PS51382">
    <property type="entry name" value="SPX"/>
    <property type="match status" value="1"/>
</dbReference>
<dbReference type="Pfam" id="PF09359">
    <property type="entry name" value="VTC"/>
    <property type="match status" value="1"/>
</dbReference>
<keyword evidence="11" id="KW-1185">Reference proteome</keyword>
<keyword evidence="3 8" id="KW-0812">Transmembrane</keyword>
<evidence type="ECO:0000256" key="3">
    <source>
        <dbReference type="ARBA" id="ARBA00022692"/>
    </source>
</evidence>
<evidence type="ECO:0000256" key="1">
    <source>
        <dbReference type="ARBA" id="ARBA00004128"/>
    </source>
</evidence>
<evidence type="ECO:0000256" key="5">
    <source>
        <dbReference type="ARBA" id="ARBA00023136"/>
    </source>
</evidence>
<evidence type="ECO:0000256" key="2">
    <source>
        <dbReference type="ARBA" id="ARBA00022554"/>
    </source>
</evidence>
<dbReference type="Gene3D" id="3.20.100.30">
    <property type="entry name" value="VTC, catalytic tunnel domain"/>
    <property type="match status" value="1"/>
</dbReference>
<dbReference type="GeneID" id="92086393"/>
<organism evidence="10 11">
    <name type="scientific">Apiospora phragmitis</name>
    <dbReference type="NCBI Taxonomy" id="2905665"/>
    <lineage>
        <taxon>Eukaryota</taxon>
        <taxon>Fungi</taxon>
        <taxon>Dikarya</taxon>
        <taxon>Ascomycota</taxon>
        <taxon>Pezizomycotina</taxon>
        <taxon>Sordariomycetes</taxon>
        <taxon>Xylariomycetidae</taxon>
        <taxon>Amphisphaeriales</taxon>
        <taxon>Apiosporaceae</taxon>
        <taxon>Apiospora</taxon>
    </lineage>
</organism>
<evidence type="ECO:0000256" key="8">
    <source>
        <dbReference type="SAM" id="Phobius"/>
    </source>
</evidence>
<sequence>MRFGKTLQQSVYAPWKAQYMDYAKLKNLLREDRKDDDQAWTEEDENQFCDEIFNVQLDKVARFQEKELDTLKDRVEVAFEKLKEMAPTDDKPKSDIANSRLKELKAELDAITNEVRELKKYSSANYTGFLKIVKKHDRKRGDRYKVRPLMRLTLSNRGLNSESAYTPLLKKLSTMYYIIDSHLDEGEQLQLPDLEHQEEVHNGEKYTAQKFWIHPDNLLEVKALIGRRLPALVYSDSSSKEVDGSEDPSITSLYFDNSKFDLYTRKVERQTDTSSLRLRWYGQLSTKPDILIEQKIIHENGSSEEKKFSIKDKYIKSFIDGEYTMEKTIEKMERQGQEAEQVESFRTIVGELQKFVTQNKLEPVVRANYTRAAFQRPADDRVRVAIDSNIAFIREDTLDKDRPCRDPRQWHRTDIDNSNMTYPFANINQSEVSKFPYSVLEIKIKEGANRKRPAWVEDLMASHLVHSAPRFSKFAHGVASLFEDYVNNLPFWLSDLETDIRKDPHKAFEEEEQRKARRAENEQVVGSFLGKQAGSGSYKPAASSPVGKSYMSERVAAEADAARPANGNGARDESQEDDTATEGDRNYRTSSSVFPGFSIASYARFKRDRDRAKLPEGVVEPKTWLKNAGPLQIEPKVWLANERTFLKWQHICILLGSLAVGLYTAAGENFLAECMGIAYIAIAVMAGVWGYFMLHRRRNMIVERSGKDFDNLIGPLCVSVALMIALILNFVFAYRAAFARARGEDDGPTHSGNATIPQYAIGEL</sequence>
<dbReference type="InterPro" id="IPR004331">
    <property type="entry name" value="SPX_dom"/>
</dbReference>
<keyword evidence="4 8" id="KW-1133">Transmembrane helix</keyword>
<evidence type="ECO:0000313" key="11">
    <source>
        <dbReference type="Proteomes" id="UP001480595"/>
    </source>
</evidence>
<comment type="subcellular location">
    <subcellularLocation>
        <location evidence="1">Vacuole membrane</location>
        <topology evidence="1">Multi-pass membrane protein</topology>
    </subcellularLocation>
</comment>
<keyword evidence="2" id="KW-0926">Vacuole</keyword>
<feature type="transmembrane region" description="Helical" evidence="8">
    <location>
        <begin position="645"/>
        <end position="663"/>
    </location>
</feature>
<keyword evidence="5 8" id="KW-0472">Membrane</keyword>
<dbReference type="PANTHER" id="PTHR46140">
    <property type="entry name" value="VACUOLAR TRANSPORTER CHAPERONE 1-RELATED"/>
    <property type="match status" value="1"/>
</dbReference>
<keyword evidence="6" id="KW-0175">Coiled coil</keyword>
<proteinExistence type="predicted"/>
<evidence type="ECO:0000259" key="9">
    <source>
        <dbReference type="PROSITE" id="PS51382"/>
    </source>
</evidence>
<reference evidence="10 11" key="1">
    <citation type="submission" date="2023-01" db="EMBL/GenBank/DDBJ databases">
        <title>Analysis of 21 Apiospora genomes using comparative genomics revels a genus with tremendous synthesis potential of carbohydrate active enzymes and secondary metabolites.</title>
        <authorList>
            <person name="Sorensen T."/>
        </authorList>
    </citation>
    <scope>NUCLEOTIDE SEQUENCE [LARGE SCALE GENOMIC DNA]</scope>
    <source>
        <strain evidence="10 11">CBS 135458</strain>
    </source>
</reference>
<dbReference type="CDD" id="cd14480">
    <property type="entry name" value="SPX_VTC2_like"/>
    <property type="match status" value="1"/>
</dbReference>
<feature type="transmembrane region" description="Helical" evidence="8">
    <location>
        <begin position="670"/>
        <end position="692"/>
    </location>
</feature>
<evidence type="ECO:0000313" key="10">
    <source>
        <dbReference type="EMBL" id="KAK8086947.1"/>
    </source>
</evidence>
<evidence type="ECO:0000256" key="6">
    <source>
        <dbReference type="SAM" id="Coils"/>
    </source>
</evidence>
<dbReference type="RefSeq" id="XP_066721471.1">
    <property type="nucleotide sequence ID" value="XM_066853330.1"/>
</dbReference>
<feature type="transmembrane region" description="Helical" evidence="8">
    <location>
        <begin position="712"/>
        <end position="732"/>
    </location>
</feature>
<dbReference type="Pfam" id="PF02656">
    <property type="entry name" value="DUF202"/>
    <property type="match status" value="1"/>
</dbReference>
<dbReference type="InterPro" id="IPR003807">
    <property type="entry name" value="DUF202"/>
</dbReference>
<gene>
    <name evidence="10" type="ORF">PG994_001921</name>
</gene>
<feature type="region of interest" description="Disordered" evidence="7">
    <location>
        <begin position="557"/>
        <end position="589"/>
    </location>
</feature>
<dbReference type="InterPro" id="IPR051572">
    <property type="entry name" value="VTC_Complex_Subunit"/>
</dbReference>
<evidence type="ECO:0000256" key="4">
    <source>
        <dbReference type="ARBA" id="ARBA00022989"/>
    </source>
</evidence>
<comment type="caution">
    <text evidence="10">The sequence shown here is derived from an EMBL/GenBank/DDBJ whole genome shotgun (WGS) entry which is preliminary data.</text>
</comment>
<accession>A0ABR1WUX0</accession>
<dbReference type="InterPro" id="IPR042267">
    <property type="entry name" value="VTC_sf"/>
</dbReference>
<feature type="domain" description="SPX" evidence="9">
    <location>
        <begin position="1"/>
        <end position="150"/>
    </location>
</feature>
<dbReference type="InterPro" id="IPR018966">
    <property type="entry name" value="VTC_domain"/>
</dbReference>
<dbReference type="EMBL" id="JAQQWL010000002">
    <property type="protein sequence ID" value="KAK8086947.1"/>
    <property type="molecule type" value="Genomic_DNA"/>
</dbReference>
<feature type="coiled-coil region" evidence="6">
    <location>
        <begin position="54"/>
        <end position="121"/>
    </location>
</feature>
<dbReference type="PANTHER" id="PTHR46140:SF2">
    <property type="entry name" value="VACUOLAR TRANSPORTER CHAPERONE 3 COMPLEX SUBUNIT 3-RELATED"/>
    <property type="match status" value="1"/>
</dbReference>
<dbReference type="Proteomes" id="UP001480595">
    <property type="component" value="Unassembled WGS sequence"/>
</dbReference>
<protein>
    <submittedName>
        <fullName evidence="10">VTC domain-containing protein</fullName>
    </submittedName>
</protein>
<evidence type="ECO:0000256" key="7">
    <source>
        <dbReference type="SAM" id="MobiDB-lite"/>
    </source>
</evidence>